<dbReference type="Proteomes" id="UP000630718">
    <property type="component" value="Unassembled WGS sequence"/>
</dbReference>
<sequence length="101" mass="10524">MTAVSLPPPSRAFIVHEAAARIRRTAEATRGELADNGYWSSGWAVGVENAIGGAAGELAALFPPELALRLADWLDERASATARFGDPLPPLALAIADSTTP</sequence>
<dbReference type="EMBL" id="BNBI01000001">
    <property type="protein sequence ID" value="GHE84898.1"/>
    <property type="molecule type" value="Genomic_DNA"/>
</dbReference>
<reference evidence="1" key="1">
    <citation type="journal article" date="2014" name="Int. J. Syst. Evol. Microbiol.">
        <title>Complete genome sequence of Corynebacterium casei LMG S-19264T (=DSM 44701T), isolated from a smear-ripened cheese.</title>
        <authorList>
            <consortium name="US DOE Joint Genome Institute (JGI-PGF)"/>
            <person name="Walter F."/>
            <person name="Albersmeier A."/>
            <person name="Kalinowski J."/>
            <person name="Ruckert C."/>
        </authorList>
    </citation>
    <scope>NUCLEOTIDE SEQUENCE</scope>
    <source>
        <strain evidence="1">JCM 4477</strain>
    </source>
</reference>
<proteinExistence type="predicted"/>
<gene>
    <name evidence="1" type="ORF">GCM10018772_05010</name>
</gene>
<organism evidence="1 2">
    <name type="scientific">Streptomyces fumanus</name>
    <dbReference type="NCBI Taxonomy" id="67302"/>
    <lineage>
        <taxon>Bacteria</taxon>
        <taxon>Bacillati</taxon>
        <taxon>Actinomycetota</taxon>
        <taxon>Actinomycetes</taxon>
        <taxon>Kitasatosporales</taxon>
        <taxon>Streptomycetaceae</taxon>
        <taxon>Streptomyces</taxon>
    </lineage>
</organism>
<evidence type="ECO:0000313" key="2">
    <source>
        <dbReference type="Proteomes" id="UP000630718"/>
    </source>
</evidence>
<dbReference type="AlphaFoldDB" id="A0A919DU90"/>
<comment type="caution">
    <text evidence="1">The sequence shown here is derived from an EMBL/GenBank/DDBJ whole genome shotgun (WGS) entry which is preliminary data.</text>
</comment>
<dbReference type="RefSeq" id="WP_190202394.1">
    <property type="nucleotide sequence ID" value="NZ_BNBI01000001.1"/>
</dbReference>
<keyword evidence="2" id="KW-1185">Reference proteome</keyword>
<name>A0A919DU90_9ACTN</name>
<protein>
    <submittedName>
        <fullName evidence="1">Uncharacterized protein</fullName>
    </submittedName>
</protein>
<accession>A0A919DU90</accession>
<reference evidence="1" key="2">
    <citation type="submission" date="2020-09" db="EMBL/GenBank/DDBJ databases">
        <authorList>
            <person name="Sun Q."/>
            <person name="Ohkuma M."/>
        </authorList>
    </citation>
    <scope>NUCLEOTIDE SEQUENCE</scope>
    <source>
        <strain evidence="1">JCM 4477</strain>
    </source>
</reference>
<evidence type="ECO:0000313" key="1">
    <source>
        <dbReference type="EMBL" id="GHE84898.1"/>
    </source>
</evidence>